<dbReference type="InterPro" id="IPR018154">
    <property type="entry name" value="TLV/ENV_coat_polyprotein"/>
</dbReference>
<gene>
    <name evidence="1" type="primary">Env1_2</name>
    <name evidence="1" type="ORF">DRYGAM_R13766</name>
</gene>
<comment type="caution">
    <text evidence="1">The sequence shown here is derived from an EMBL/GenBank/DDBJ whole genome shotgun (WGS) entry which is preliminary data.</text>
</comment>
<reference evidence="1" key="1">
    <citation type="submission" date="2019-10" db="EMBL/GenBank/DDBJ databases">
        <title>Bird 10,000 Genomes (B10K) Project - Family phase.</title>
        <authorList>
            <person name="Zhang G."/>
        </authorList>
    </citation>
    <scope>NUCLEOTIDE SEQUENCE</scope>
    <source>
        <strain evidence="1">B10K-DU-002-56</strain>
        <tissue evidence="1">Muscle</tissue>
    </source>
</reference>
<keyword evidence="2" id="KW-1185">Reference proteome</keyword>
<feature type="non-terminal residue" evidence="1">
    <location>
        <position position="1"/>
    </location>
</feature>
<protein>
    <submittedName>
        <fullName evidence="1">ENV1 protein</fullName>
    </submittedName>
</protein>
<name>A0A851EUA9_9CORV</name>
<accession>A0A851EUA9</accession>
<sequence>ITMNPLWKIISAFYETLNTTNPNATISCWLCYSTTPPYYEAIGLETTYSFSAEEIPPQCKWGDRKRGLTMQHVIGAGTCIG</sequence>
<dbReference type="Proteomes" id="UP000604080">
    <property type="component" value="Unassembled WGS sequence"/>
</dbReference>
<dbReference type="AlphaFoldDB" id="A0A851EUA9"/>
<evidence type="ECO:0000313" key="2">
    <source>
        <dbReference type="Proteomes" id="UP000604080"/>
    </source>
</evidence>
<feature type="non-terminal residue" evidence="1">
    <location>
        <position position="81"/>
    </location>
</feature>
<dbReference type="EMBL" id="WEIT01094799">
    <property type="protein sequence ID" value="NWI84302.1"/>
    <property type="molecule type" value="Genomic_DNA"/>
</dbReference>
<evidence type="ECO:0000313" key="1">
    <source>
        <dbReference type="EMBL" id="NWI84302.1"/>
    </source>
</evidence>
<proteinExistence type="predicted"/>
<organism evidence="1 2">
    <name type="scientific">Dryoscopus gambensis</name>
    <dbReference type="NCBI Taxonomy" id="85069"/>
    <lineage>
        <taxon>Eukaryota</taxon>
        <taxon>Metazoa</taxon>
        <taxon>Chordata</taxon>
        <taxon>Craniata</taxon>
        <taxon>Vertebrata</taxon>
        <taxon>Euteleostomi</taxon>
        <taxon>Archelosauria</taxon>
        <taxon>Archosauria</taxon>
        <taxon>Dinosauria</taxon>
        <taxon>Saurischia</taxon>
        <taxon>Theropoda</taxon>
        <taxon>Coelurosauria</taxon>
        <taxon>Aves</taxon>
        <taxon>Neognathae</taxon>
        <taxon>Neoaves</taxon>
        <taxon>Telluraves</taxon>
        <taxon>Australaves</taxon>
        <taxon>Passeriformes</taxon>
        <taxon>Corvoidea</taxon>
        <taxon>Malaconotidae</taxon>
        <taxon>Dryoscopus</taxon>
    </lineage>
</organism>
<dbReference type="Pfam" id="PF00429">
    <property type="entry name" value="TLV_coat"/>
    <property type="match status" value="1"/>
</dbReference>